<name>A0A3L6S4L2_PANMI</name>
<evidence type="ECO:0000313" key="2">
    <source>
        <dbReference type="EMBL" id="RLN15851.1"/>
    </source>
</evidence>
<evidence type="ECO:0000313" key="3">
    <source>
        <dbReference type="Proteomes" id="UP000275267"/>
    </source>
</evidence>
<sequence>MEDEMKSMRTNRVWDLEEIPGGAKTIDCKWVYKTKCDSKGNIERYKARLVVKGFTQK</sequence>
<keyword evidence="3" id="KW-1185">Reference proteome</keyword>
<gene>
    <name evidence="2" type="ORF">C2845_PM02G28400</name>
</gene>
<dbReference type="STRING" id="4540.A0A3L6S4L2"/>
<accession>A0A3L6S4L2</accession>
<dbReference type="OrthoDB" id="1930494at2759"/>
<dbReference type="AlphaFoldDB" id="A0A3L6S4L2"/>
<reference evidence="3" key="1">
    <citation type="journal article" date="2019" name="Nat. Commun.">
        <title>The genome of broomcorn millet.</title>
        <authorList>
            <person name="Zou C."/>
            <person name="Miki D."/>
            <person name="Li D."/>
            <person name="Tang Q."/>
            <person name="Xiao L."/>
            <person name="Rajput S."/>
            <person name="Deng P."/>
            <person name="Jia W."/>
            <person name="Huang R."/>
            <person name="Zhang M."/>
            <person name="Sun Y."/>
            <person name="Hu J."/>
            <person name="Fu X."/>
            <person name="Schnable P.S."/>
            <person name="Li F."/>
            <person name="Zhang H."/>
            <person name="Feng B."/>
            <person name="Zhu X."/>
            <person name="Liu R."/>
            <person name="Schnable J.C."/>
            <person name="Zhu J.-K."/>
            <person name="Zhang H."/>
        </authorList>
    </citation>
    <scope>NUCLEOTIDE SEQUENCE [LARGE SCALE GENOMIC DNA]</scope>
</reference>
<proteinExistence type="predicted"/>
<dbReference type="EMBL" id="PQIB02000005">
    <property type="protein sequence ID" value="RLN15851.1"/>
    <property type="molecule type" value="Genomic_DNA"/>
</dbReference>
<comment type="caution">
    <text evidence="2">The sequence shown here is derived from an EMBL/GenBank/DDBJ whole genome shotgun (WGS) entry which is preliminary data.</text>
</comment>
<evidence type="ECO:0000259" key="1">
    <source>
        <dbReference type="Pfam" id="PF07727"/>
    </source>
</evidence>
<feature type="domain" description="Reverse transcriptase Ty1/copia-type" evidence="1">
    <location>
        <begin position="11"/>
        <end position="56"/>
    </location>
</feature>
<dbReference type="Proteomes" id="UP000275267">
    <property type="component" value="Unassembled WGS sequence"/>
</dbReference>
<dbReference type="Pfam" id="PF07727">
    <property type="entry name" value="RVT_2"/>
    <property type="match status" value="1"/>
</dbReference>
<protein>
    <recommendedName>
        <fullName evidence="1">Reverse transcriptase Ty1/copia-type domain-containing protein</fullName>
    </recommendedName>
</protein>
<organism evidence="2 3">
    <name type="scientific">Panicum miliaceum</name>
    <name type="common">Proso millet</name>
    <name type="synonym">Broomcorn millet</name>
    <dbReference type="NCBI Taxonomy" id="4540"/>
    <lineage>
        <taxon>Eukaryota</taxon>
        <taxon>Viridiplantae</taxon>
        <taxon>Streptophyta</taxon>
        <taxon>Embryophyta</taxon>
        <taxon>Tracheophyta</taxon>
        <taxon>Spermatophyta</taxon>
        <taxon>Magnoliopsida</taxon>
        <taxon>Liliopsida</taxon>
        <taxon>Poales</taxon>
        <taxon>Poaceae</taxon>
        <taxon>PACMAD clade</taxon>
        <taxon>Panicoideae</taxon>
        <taxon>Panicodae</taxon>
        <taxon>Paniceae</taxon>
        <taxon>Panicinae</taxon>
        <taxon>Panicum</taxon>
        <taxon>Panicum sect. Panicum</taxon>
    </lineage>
</organism>
<dbReference type="InterPro" id="IPR013103">
    <property type="entry name" value="RVT_2"/>
</dbReference>